<dbReference type="Proteomes" id="UP000256645">
    <property type="component" value="Unassembled WGS sequence"/>
</dbReference>
<keyword evidence="6 10" id="KW-1133">Transmembrane helix</keyword>
<feature type="transmembrane region" description="Helical" evidence="10">
    <location>
        <begin position="7"/>
        <end position="34"/>
    </location>
</feature>
<dbReference type="PRINTS" id="PR00171">
    <property type="entry name" value="SUGRTRNSPORT"/>
</dbReference>
<dbReference type="InterPro" id="IPR003663">
    <property type="entry name" value="Sugar/inositol_transpt"/>
</dbReference>
<proteinExistence type="inferred from homology"/>
<protein>
    <recommendedName>
        <fullName evidence="8">Quinate transporter</fullName>
    </recommendedName>
</protein>
<feature type="domain" description="Major facilitator superfamily (MFS) profile" evidence="11">
    <location>
        <begin position="10"/>
        <end position="467"/>
    </location>
</feature>
<sequence length="514" mass="55952">MPSNKNLYMSALIACMTSALFGYSVGFIGGLLVLPSFLQHFHLSSLPSSALAAAQARIVTVWLVGALFGVPLGMPICARWGRKPCLVFSAALYVLGTALQLLDFGGRIEAFEIGRLINGLGVGAGTLVSPMYISEISTPNTRGMLMSGYQTLLQLSALAGFWGAYISNALLPSSSSLQWQVPVAVQLVPGIFLLLGTFCILPETPRYLAEKNDIAGMELTLKWLRDLKSGDRELVLEIEEFTLAAAMGKLMMERTQSFGREILRKAVRKRLFVGVGLMIGQNMVGLNALNYYAPVIFMSAGFTSVSSSLFLTGIFGLVKLVSAIAFMFIFVRVKGNRFWLILGSSICGISMLILAYFVRSLPPPDKMHEAGLTLGGVISVAMVYLFAFSFSVSLGPISWNVCSEIFPLHINAKCCTITTCTQWLFQLLIAFITPPLLNSIGWATYLIYAIFCAITITWIIFCVPETRGVALGKEMDAVFSDSKEEIDEEAEVEELESTPLLGGRIRRGSAVSYS</sequence>
<name>A0A3D8QKG5_9HELO</name>
<feature type="transmembrane region" description="Helical" evidence="10">
    <location>
        <begin position="145"/>
        <end position="167"/>
    </location>
</feature>
<evidence type="ECO:0000313" key="12">
    <source>
        <dbReference type="EMBL" id="RDW62160.1"/>
    </source>
</evidence>
<organism evidence="12 13">
    <name type="scientific">Coleophoma cylindrospora</name>
    <dbReference type="NCBI Taxonomy" id="1849047"/>
    <lineage>
        <taxon>Eukaryota</taxon>
        <taxon>Fungi</taxon>
        <taxon>Dikarya</taxon>
        <taxon>Ascomycota</taxon>
        <taxon>Pezizomycotina</taxon>
        <taxon>Leotiomycetes</taxon>
        <taxon>Helotiales</taxon>
        <taxon>Dermateaceae</taxon>
        <taxon>Coleophoma</taxon>
    </lineage>
</organism>
<dbReference type="InterPro" id="IPR050360">
    <property type="entry name" value="MFS_Sugar_Transporters"/>
</dbReference>
<comment type="caution">
    <text evidence="12">The sequence shown here is derived from an EMBL/GenBank/DDBJ whole genome shotgun (WGS) entry which is preliminary data.</text>
</comment>
<evidence type="ECO:0000256" key="8">
    <source>
        <dbReference type="ARBA" id="ARBA00043213"/>
    </source>
</evidence>
<dbReference type="GO" id="GO:0016020">
    <property type="term" value="C:membrane"/>
    <property type="evidence" value="ECO:0007669"/>
    <property type="project" value="UniProtKB-SubCell"/>
</dbReference>
<dbReference type="Pfam" id="PF00083">
    <property type="entry name" value="Sugar_tr"/>
    <property type="match status" value="1"/>
</dbReference>
<evidence type="ECO:0000256" key="4">
    <source>
        <dbReference type="ARBA" id="ARBA00022692"/>
    </source>
</evidence>
<evidence type="ECO:0000313" key="13">
    <source>
        <dbReference type="Proteomes" id="UP000256645"/>
    </source>
</evidence>
<reference evidence="12 13" key="1">
    <citation type="journal article" date="2018" name="IMA Fungus">
        <title>IMA Genome-F 9: Draft genome sequence of Annulohypoxylon stygium, Aspergillus mulundensis, Berkeleyomyces basicola (syn. Thielaviopsis basicola), Ceratocystis smalleyi, two Cercospora beticola strains, Coleophoma cylindrospora, Fusarium fracticaudum, Phialophora cf. hyalina, and Morchella septimelata.</title>
        <authorList>
            <person name="Wingfield B.D."/>
            <person name="Bills G.F."/>
            <person name="Dong Y."/>
            <person name="Huang W."/>
            <person name="Nel W.J."/>
            <person name="Swalarsk-Parry B.S."/>
            <person name="Vaghefi N."/>
            <person name="Wilken P.M."/>
            <person name="An Z."/>
            <person name="de Beer Z.W."/>
            <person name="De Vos L."/>
            <person name="Chen L."/>
            <person name="Duong T.A."/>
            <person name="Gao Y."/>
            <person name="Hammerbacher A."/>
            <person name="Kikkert J.R."/>
            <person name="Li Y."/>
            <person name="Li H."/>
            <person name="Li K."/>
            <person name="Li Q."/>
            <person name="Liu X."/>
            <person name="Ma X."/>
            <person name="Naidoo K."/>
            <person name="Pethybridge S.J."/>
            <person name="Sun J."/>
            <person name="Steenkamp E.T."/>
            <person name="van der Nest M.A."/>
            <person name="van Wyk S."/>
            <person name="Wingfield M.J."/>
            <person name="Xiong C."/>
            <person name="Yue Q."/>
            <person name="Zhang X."/>
        </authorList>
    </citation>
    <scope>NUCLEOTIDE SEQUENCE [LARGE SCALE GENOMIC DNA]</scope>
    <source>
        <strain evidence="12 13">BP6252</strain>
    </source>
</reference>
<dbReference type="OrthoDB" id="508119at2759"/>
<dbReference type="EMBL" id="PDLM01000014">
    <property type="protein sequence ID" value="RDW62160.1"/>
    <property type="molecule type" value="Genomic_DNA"/>
</dbReference>
<feature type="transmembrane region" description="Helical" evidence="10">
    <location>
        <begin position="271"/>
        <end position="289"/>
    </location>
</feature>
<accession>A0A3D8QKG5</accession>
<dbReference type="PROSITE" id="PS50850">
    <property type="entry name" value="MFS"/>
    <property type="match status" value="1"/>
</dbReference>
<dbReference type="PANTHER" id="PTHR48022:SF34">
    <property type="entry name" value="MAJOR FACILITATOR SUPERFAMILY (MFS) PROFILE DOMAIN-CONTAINING PROTEIN-RELATED"/>
    <property type="match status" value="1"/>
</dbReference>
<feature type="transmembrane region" description="Helical" evidence="10">
    <location>
        <begin position="414"/>
        <end position="433"/>
    </location>
</feature>
<comment type="subcellular location">
    <subcellularLocation>
        <location evidence="1">Membrane</location>
        <topology evidence="1">Multi-pass membrane protein</topology>
    </subcellularLocation>
</comment>
<dbReference type="Gene3D" id="1.20.1250.20">
    <property type="entry name" value="MFS general substrate transporter like domains"/>
    <property type="match status" value="1"/>
</dbReference>
<gene>
    <name evidence="12" type="ORF">BP6252_11593</name>
</gene>
<dbReference type="InterPro" id="IPR005828">
    <property type="entry name" value="MFS_sugar_transport-like"/>
</dbReference>
<feature type="transmembrane region" description="Helical" evidence="10">
    <location>
        <begin position="338"/>
        <end position="358"/>
    </location>
</feature>
<keyword evidence="7 10" id="KW-0472">Membrane</keyword>
<dbReference type="SUPFAM" id="SSF103473">
    <property type="entry name" value="MFS general substrate transporter"/>
    <property type="match status" value="1"/>
</dbReference>
<evidence type="ECO:0000256" key="7">
    <source>
        <dbReference type="ARBA" id="ARBA00023136"/>
    </source>
</evidence>
<dbReference type="InterPro" id="IPR005829">
    <property type="entry name" value="Sugar_transporter_CS"/>
</dbReference>
<keyword evidence="5" id="KW-0672">Quinate metabolism</keyword>
<evidence type="ECO:0000256" key="6">
    <source>
        <dbReference type="ARBA" id="ARBA00022989"/>
    </source>
</evidence>
<keyword evidence="3 9" id="KW-0813">Transport</keyword>
<evidence type="ECO:0000256" key="2">
    <source>
        <dbReference type="ARBA" id="ARBA00010992"/>
    </source>
</evidence>
<feature type="transmembrane region" description="Helical" evidence="10">
    <location>
        <begin position="114"/>
        <end position="133"/>
    </location>
</feature>
<evidence type="ECO:0000256" key="3">
    <source>
        <dbReference type="ARBA" id="ARBA00022448"/>
    </source>
</evidence>
<dbReference type="AlphaFoldDB" id="A0A3D8QKG5"/>
<feature type="transmembrane region" description="Helical" evidence="10">
    <location>
        <begin position="445"/>
        <end position="463"/>
    </location>
</feature>
<dbReference type="PANTHER" id="PTHR48022">
    <property type="entry name" value="PLASTIDIC GLUCOSE TRANSPORTER 4"/>
    <property type="match status" value="1"/>
</dbReference>
<evidence type="ECO:0000259" key="11">
    <source>
        <dbReference type="PROSITE" id="PS50850"/>
    </source>
</evidence>
<evidence type="ECO:0000256" key="5">
    <source>
        <dbReference type="ARBA" id="ARBA00022911"/>
    </source>
</evidence>
<feature type="transmembrane region" description="Helical" evidence="10">
    <location>
        <begin position="179"/>
        <end position="201"/>
    </location>
</feature>
<dbReference type="NCBIfam" id="TIGR00879">
    <property type="entry name" value="SP"/>
    <property type="match status" value="1"/>
</dbReference>
<keyword evidence="4 10" id="KW-0812">Transmembrane</keyword>
<feature type="transmembrane region" description="Helical" evidence="10">
    <location>
        <begin position="378"/>
        <end position="402"/>
    </location>
</feature>
<feature type="transmembrane region" description="Helical" evidence="10">
    <location>
        <begin position="85"/>
        <end position="102"/>
    </location>
</feature>
<evidence type="ECO:0000256" key="10">
    <source>
        <dbReference type="SAM" id="Phobius"/>
    </source>
</evidence>
<evidence type="ECO:0000256" key="1">
    <source>
        <dbReference type="ARBA" id="ARBA00004141"/>
    </source>
</evidence>
<feature type="transmembrane region" description="Helical" evidence="10">
    <location>
        <begin position="309"/>
        <end position="331"/>
    </location>
</feature>
<dbReference type="PROSITE" id="PS00217">
    <property type="entry name" value="SUGAR_TRANSPORT_2"/>
    <property type="match status" value="1"/>
</dbReference>
<dbReference type="GO" id="GO:0005351">
    <property type="term" value="F:carbohydrate:proton symporter activity"/>
    <property type="evidence" value="ECO:0007669"/>
    <property type="project" value="TreeGrafter"/>
</dbReference>
<evidence type="ECO:0000256" key="9">
    <source>
        <dbReference type="RuleBase" id="RU003346"/>
    </source>
</evidence>
<feature type="transmembrane region" description="Helical" evidence="10">
    <location>
        <begin position="54"/>
        <end position="73"/>
    </location>
</feature>
<comment type="similarity">
    <text evidence="2 9">Belongs to the major facilitator superfamily. Sugar transporter (TC 2.A.1.1) family.</text>
</comment>
<dbReference type="InterPro" id="IPR020846">
    <property type="entry name" value="MFS_dom"/>
</dbReference>
<dbReference type="InterPro" id="IPR036259">
    <property type="entry name" value="MFS_trans_sf"/>
</dbReference>
<keyword evidence="13" id="KW-1185">Reference proteome</keyword>